<evidence type="ECO:0000256" key="1">
    <source>
        <dbReference type="SAM" id="MobiDB-lite"/>
    </source>
</evidence>
<dbReference type="Proteomes" id="UP000298663">
    <property type="component" value="Unassembled WGS sequence"/>
</dbReference>
<gene>
    <name evidence="2" type="ORF">L596_028334</name>
</gene>
<feature type="compositionally biased region" description="Acidic residues" evidence="1">
    <location>
        <begin position="434"/>
        <end position="443"/>
    </location>
</feature>
<feature type="compositionally biased region" description="Polar residues" evidence="1">
    <location>
        <begin position="126"/>
        <end position="152"/>
    </location>
</feature>
<proteinExistence type="predicted"/>
<feature type="compositionally biased region" description="Polar residues" evidence="1">
    <location>
        <begin position="262"/>
        <end position="272"/>
    </location>
</feature>
<keyword evidence="3" id="KW-1185">Reference proteome</keyword>
<reference evidence="2 3" key="2">
    <citation type="journal article" date="2019" name="G3 (Bethesda)">
        <title>Hybrid Assembly of the Genome of the Entomopathogenic Nematode Steinernema carpocapsae Identifies the X-Chromosome.</title>
        <authorList>
            <person name="Serra L."/>
            <person name="Macchietto M."/>
            <person name="Macias-Munoz A."/>
            <person name="McGill C.J."/>
            <person name="Rodriguez I.M."/>
            <person name="Rodriguez B."/>
            <person name="Murad R."/>
            <person name="Mortazavi A."/>
        </authorList>
    </citation>
    <scope>NUCLEOTIDE SEQUENCE [LARGE SCALE GENOMIC DNA]</scope>
    <source>
        <strain evidence="2 3">ALL</strain>
    </source>
</reference>
<feature type="region of interest" description="Disordered" evidence="1">
    <location>
        <begin position="112"/>
        <end position="158"/>
    </location>
</feature>
<reference evidence="2 3" key="1">
    <citation type="journal article" date="2015" name="Genome Biol.">
        <title>Comparative genomics of Steinernema reveals deeply conserved gene regulatory networks.</title>
        <authorList>
            <person name="Dillman A.R."/>
            <person name="Macchietto M."/>
            <person name="Porter C.F."/>
            <person name="Rogers A."/>
            <person name="Williams B."/>
            <person name="Antoshechkin I."/>
            <person name="Lee M.M."/>
            <person name="Goodwin Z."/>
            <person name="Lu X."/>
            <person name="Lewis E.E."/>
            <person name="Goodrich-Blair H."/>
            <person name="Stock S.P."/>
            <person name="Adams B.J."/>
            <person name="Sternberg P.W."/>
            <person name="Mortazavi A."/>
        </authorList>
    </citation>
    <scope>NUCLEOTIDE SEQUENCE [LARGE SCALE GENOMIC DNA]</scope>
    <source>
        <strain evidence="2 3">ALL</strain>
    </source>
</reference>
<evidence type="ECO:0000313" key="2">
    <source>
        <dbReference type="EMBL" id="TKR61190.1"/>
    </source>
</evidence>
<feature type="region of interest" description="Disordered" evidence="1">
    <location>
        <begin position="404"/>
        <end position="462"/>
    </location>
</feature>
<dbReference type="EMBL" id="AZBU02000011">
    <property type="protein sequence ID" value="TKR61190.1"/>
    <property type="molecule type" value="Genomic_DNA"/>
</dbReference>
<name>A0A4U5LY65_STECR</name>
<protein>
    <submittedName>
        <fullName evidence="2">Uncharacterized protein</fullName>
    </submittedName>
</protein>
<feature type="compositionally biased region" description="Polar residues" evidence="1">
    <location>
        <begin position="199"/>
        <end position="237"/>
    </location>
</feature>
<accession>A0A4U5LY65</accession>
<dbReference type="STRING" id="34508.A0A4U5LY65"/>
<dbReference type="Gene3D" id="3.30.160.60">
    <property type="entry name" value="Classic Zinc Finger"/>
    <property type="match status" value="1"/>
</dbReference>
<evidence type="ECO:0000313" key="3">
    <source>
        <dbReference type="Proteomes" id="UP000298663"/>
    </source>
</evidence>
<feature type="compositionally biased region" description="Basic and acidic residues" evidence="1">
    <location>
        <begin position="444"/>
        <end position="453"/>
    </location>
</feature>
<organism evidence="2 3">
    <name type="scientific">Steinernema carpocapsae</name>
    <name type="common">Entomopathogenic nematode</name>
    <dbReference type="NCBI Taxonomy" id="34508"/>
    <lineage>
        <taxon>Eukaryota</taxon>
        <taxon>Metazoa</taxon>
        <taxon>Ecdysozoa</taxon>
        <taxon>Nematoda</taxon>
        <taxon>Chromadorea</taxon>
        <taxon>Rhabditida</taxon>
        <taxon>Tylenchina</taxon>
        <taxon>Panagrolaimomorpha</taxon>
        <taxon>Strongyloidoidea</taxon>
        <taxon>Steinernematidae</taxon>
        <taxon>Steinernema</taxon>
    </lineage>
</organism>
<dbReference type="AlphaFoldDB" id="A0A4U5LY65"/>
<feature type="compositionally biased region" description="Low complexity" evidence="1">
    <location>
        <begin position="411"/>
        <end position="422"/>
    </location>
</feature>
<comment type="caution">
    <text evidence="2">The sequence shown here is derived from an EMBL/GenBank/DDBJ whole genome shotgun (WGS) entry which is preliminary data.</text>
</comment>
<sequence>MNVNAPMAPTQSDAIWALLQENIQLKQMLSVISTQLQMQNPQLQQAVNQHQQQAIQQMMMASPLVAQPMINPAMMGQMVDMAKMGGGQATPNVQLQAAQMHMSPQMMIQMAMAQQQQNRRTPAPGQPQQTPKTPSNIPTVQKASGNQPQASPLLSGMTGFPGMPGLSGVLGMPPMNPLMFNMPQMMGMMNPAQMVAAQDQATSQPNPVRPSTESQKTPETTQATSQGSSQNRPQVPQSPIPASMVKPEPSRLPIQDSPPQEPSTTVLTPHVSSFLPSNHGIPFQINQILTQQQLSKENTPKLPPTVSGRRQSSYCQVCQEDIQHQSRSQGPQRHVIKVHMRNAKIFECPYCKYNSNYDSAQVVQHMKAAHKDKPHTAAEVINNRNQYDQEIRRWKEKCFGKTRGVSRSKESSPASSIASISSDGDEEKAKNEVLEEISDSEECESVKDFKEEGEYVSDEEEE</sequence>
<feature type="region of interest" description="Disordered" evidence="1">
    <location>
        <begin position="196"/>
        <end position="272"/>
    </location>
</feature>